<evidence type="ECO:0000313" key="3">
    <source>
        <dbReference type="EMBL" id="MSS46285.1"/>
    </source>
</evidence>
<proteinExistence type="inferred from homology"/>
<reference evidence="3 4" key="1">
    <citation type="submission" date="2019-08" db="EMBL/GenBank/DDBJ databases">
        <title>In-depth cultivation of the pig gut microbiome towards novel bacterial diversity and tailored functional studies.</title>
        <authorList>
            <person name="Wylensek D."/>
            <person name="Hitch T.C.A."/>
            <person name="Clavel T."/>
        </authorList>
    </citation>
    <scope>NUCLEOTIDE SEQUENCE [LARGE SCALE GENOMIC DNA]</scope>
    <source>
        <strain evidence="3 4">WCA-380-WT-3A</strain>
    </source>
</reference>
<dbReference type="AlphaFoldDB" id="A0A7K0J8L0"/>
<name>A0A7K0J8L0_9ACTN</name>
<evidence type="ECO:0000259" key="2">
    <source>
        <dbReference type="Pfam" id="PF01425"/>
    </source>
</evidence>
<dbReference type="InterPro" id="IPR023631">
    <property type="entry name" value="Amidase_dom"/>
</dbReference>
<dbReference type="PANTHER" id="PTHR11895">
    <property type="entry name" value="TRANSAMIDASE"/>
    <property type="match status" value="1"/>
</dbReference>
<dbReference type="Proteomes" id="UP000466104">
    <property type="component" value="Unassembled WGS sequence"/>
</dbReference>
<dbReference type="EMBL" id="VUMG01000003">
    <property type="protein sequence ID" value="MSS46285.1"/>
    <property type="molecule type" value="Genomic_DNA"/>
</dbReference>
<keyword evidence="4" id="KW-1185">Reference proteome</keyword>
<dbReference type="Pfam" id="PF01425">
    <property type="entry name" value="Amidase"/>
    <property type="match status" value="1"/>
</dbReference>
<sequence length="468" mass="49117">MTMDPLTALETSTRIAAGDVGVLEVIDTALEAAHADECHAWTWIDDTGARNTARELQHQLDVGQVRPGPLFGVPCPIKDLNALSGAPRAVGSQAVGGTLADYDDGIVARLKSAGAIPIGTTAAPEFGLPCYTEPDGRAATVTPWDHTRMAGGSSGGAAAAVGAGEVPIAQGSDGGGSIRIPASCCGVVGLKPSRGRVSSGPYGIDGPGLVSSGVLTRTVRDTAAALDVLSGPWPGDPYYAPSSTGTFLSVCDRDLRPLHIGILRDPVIADTQVHPDALTALDRTAATLESMGHIVEQTSAPFGPPEWESFRCVWEVGAAAIPVPPDREEFCTPMSRWLRDQGRRRSGVELADALAGIQMVTRRVGQHWHSFDVIVSPTLAQPPLPIGALRNDDDPAADFDAQCRFTPWTSLWNITGRPAMSLPLHTTIIDGVELPIGIMLGGRLYGEATLLALGCALESARGHERSFR</sequence>
<protein>
    <submittedName>
        <fullName evidence="3">Amidase</fullName>
    </submittedName>
</protein>
<organism evidence="3 4">
    <name type="scientific">Cutibacterium porci</name>
    <dbReference type="NCBI Taxonomy" id="2605781"/>
    <lineage>
        <taxon>Bacteria</taxon>
        <taxon>Bacillati</taxon>
        <taxon>Actinomycetota</taxon>
        <taxon>Actinomycetes</taxon>
        <taxon>Propionibacteriales</taxon>
        <taxon>Propionibacteriaceae</taxon>
        <taxon>Cutibacterium</taxon>
    </lineage>
</organism>
<comment type="similarity">
    <text evidence="1">Belongs to the amidase family.</text>
</comment>
<dbReference type="InterPro" id="IPR036928">
    <property type="entry name" value="AS_sf"/>
</dbReference>
<feature type="domain" description="Amidase" evidence="2">
    <location>
        <begin position="27"/>
        <end position="451"/>
    </location>
</feature>
<evidence type="ECO:0000256" key="1">
    <source>
        <dbReference type="ARBA" id="ARBA00009199"/>
    </source>
</evidence>
<evidence type="ECO:0000313" key="4">
    <source>
        <dbReference type="Proteomes" id="UP000466104"/>
    </source>
</evidence>
<dbReference type="GO" id="GO:0003824">
    <property type="term" value="F:catalytic activity"/>
    <property type="evidence" value="ECO:0007669"/>
    <property type="project" value="InterPro"/>
</dbReference>
<dbReference type="PROSITE" id="PS00571">
    <property type="entry name" value="AMIDASES"/>
    <property type="match status" value="1"/>
</dbReference>
<dbReference type="PANTHER" id="PTHR11895:SF7">
    <property type="entry name" value="GLUTAMYL-TRNA(GLN) AMIDOTRANSFERASE SUBUNIT A, MITOCHONDRIAL"/>
    <property type="match status" value="1"/>
</dbReference>
<dbReference type="InterPro" id="IPR020556">
    <property type="entry name" value="Amidase_CS"/>
</dbReference>
<gene>
    <name evidence="3" type="ORF">FYJ43_09670</name>
</gene>
<dbReference type="Gene3D" id="3.90.1300.10">
    <property type="entry name" value="Amidase signature (AS) domain"/>
    <property type="match status" value="1"/>
</dbReference>
<accession>A0A7K0J8L0</accession>
<dbReference type="RefSeq" id="WP_154564159.1">
    <property type="nucleotide sequence ID" value="NZ_VUMG01000003.1"/>
</dbReference>
<dbReference type="InterPro" id="IPR000120">
    <property type="entry name" value="Amidase"/>
</dbReference>
<comment type="caution">
    <text evidence="3">The sequence shown here is derived from an EMBL/GenBank/DDBJ whole genome shotgun (WGS) entry which is preliminary data.</text>
</comment>
<dbReference type="SUPFAM" id="SSF75304">
    <property type="entry name" value="Amidase signature (AS) enzymes"/>
    <property type="match status" value="1"/>
</dbReference>